<accession>A0A0J7KHQ8</accession>
<gene>
    <name evidence="1" type="ORF">RF55_10592</name>
</gene>
<dbReference type="Proteomes" id="UP000036403">
    <property type="component" value="Unassembled WGS sequence"/>
</dbReference>
<name>A0A0J7KHQ8_LASNI</name>
<dbReference type="PaxDb" id="67767-A0A0J7KHQ8"/>
<sequence length="299" mass="32843">MVYDLKQNNFNALGGINLNIDDIKSVIEFGQLDREEIFLHSNGEDGDTINRLQKALNVSNDNVLNGSVPPTSVQSFLEAKPNLTTVVISSHGVRFKNRYYNGILDDADSLGFNRNDTRSALASDLAKIALQVANELYRMVTGKQDPQPADLPISLENLTAEMLDCYLESAKCTLFRASSAPSAKLINQVLTLYVGVHRAPNPATYLTGQLLAFLTGEKLFEMNETTCHENRLVWMSGTNFTGLCINSTVNYSAAISPAFIIDVYKDEVGGWAPPTELSQSSGAAAHTYTWFSLTTYLLI</sequence>
<keyword evidence="2" id="KW-1185">Reference proteome</keyword>
<dbReference type="InterPro" id="IPR008710">
    <property type="entry name" value="Nicastrin"/>
</dbReference>
<dbReference type="PANTHER" id="PTHR21092:SF0">
    <property type="entry name" value="NICASTRIN"/>
    <property type="match status" value="1"/>
</dbReference>
<dbReference type="GO" id="GO:0005886">
    <property type="term" value="C:plasma membrane"/>
    <property type="evidence" value="ECO:0007669"/>
    <property type="project" value="TreeGrafter"/>
</dbReference>
<dbReference type="STRING" id="67767.A0A0J7KHQ8"/>
<evidence type="ECO:0000313" key="2">
    <source>
        <dbReference type="Proteomes" id="UP000036403"/>
    </source>
</evidence>
<dbReference type="GO" id="GO:0016485">
    <property type="term" value="P:protein processing"/>
    <property type="evidence" value="ECO:0007669"/>
    <property type="project" value="InterPro"/>
</dbReference>
<dbReference type="OrthoDB" id="755951at2759"/>
<organism evidence="1 2">
    <name type="scientific">Lasius niger</name>
    <name type="common">Black garden ant</name>
    <dbReference type="NCBI Taxonomy" id="67767"/>
    <lineage>
        <taxon>Eukaryota</taxon>
        <taxon>Metazoa</taxon>
        <taxon>Ecdysozoa</taxon>
        <taxon>Arthropoda</taxon>
        <taxon>Hexapoda</taxon>
        <taxon>Insecta</taxon>
        <taxon>Pterygota</taxon>
        <taxon>Neoptera</taxon>
        <taxon>Endopterygota</taxon>
        <taxon>Hymenoptera</taxon>
        <taxon>Apocrita</taxon>
        <taxon>Aculeata</taxon>
        <taxon>Formicoidea</taxon>
        <taxon>Formicidae</taxon>
        <taxon>Formicinae</taxon>
        <taxon>Lasius</taxon>
        <taxon>Lasius</taxon>
    </lineage>
</organism>
<dbReference type="PANTHER" id="PTHR21092">
    <property type="entry name" value="NICASTRIN"/>
    <property type="match status" value="1"/>
</dbReference>
<reference evidence="1 2" key="1">
    <citation type="submission" date="2015-04" db="EMBL/GenBank/DDBJ databases">
        <title>Lasius niger genome sequencing.</title>
        <authorList>
            <person name="Konorov E.A."/>
            <person name="Nikitin M.A."/>
            <person name="Kirill M.V."/>
            <person name="Chang P."/>
        </authorList>
    </citation>
    <scope>NUCLEOTIDE SEQUENCE [LARGE SCALE GENOMIC DNA]</scope>
    <source>
        <tissue evidence="1">Whole</tissue>
    </source>
</reference>
<dbReference type="AlphaFoldDB" id="A0A0J7KHQ8"/>
<comment type="caution">
    <text evidence="1">The sequence shown here is derived from an EMBL/GenBank/DDBJ whole genome shotgun (WGS) entry which is preliminary data.</text>
</comment>
<dbReference type="Pfam" id="PF05450">
    <property type="entry name" value="Nicastrin"/>
    <property type="match status" value="1"/>
</dbReference>
<dbReference type="EMBL" id="LBMM01007419">
    <property type="protein sequence ID" value="KMQ89746.1"/>
    <property type="molecule type" value="Genomic_DNA"/>
</dbReference>
<proteinExistence type="predicted"/>
<dbReference type="GO" id="GO:0007220">
    <property type="term" value="P:Notch receptor processing"/>
    <property type="evidence" value="ECO:0007669"/>
    <property type="project" value="TreeGrafter"/>
</dbReference>
<protein>
    <submittedName>
        <fullName evidence="1">Nicastrin</fullName>
    </submittedName>
</protein>
<evidence type="ECO:0000313" key="1">
    <source>
        <dbReference type="EMBL" id="KMQ89746.1"/>
    </source>
</evidence>